<keyword evidence="2" id="KW-0808">Transferase</keyword>
<name>A0AAV1HYC6_9CHLO</name>
<dbReference type="SUPFAM" id="SSF55729">
    <property type="entry name" value="Acyl-CoA N-acyltransferases (Nat)"/>
    <property type="match status" value="1"/>
</dbReference>
<dbReference type="InterPro" id="IPR016181">
    <property type="entry name" value="Acyl_CoA_acyltransferase"/>
</dbReference>
<evidence type="ECO:0000313" key="6">
    <source>
        <dbReference type="Proteomes" id="UP001314263"/>
    </source>
</evidence>
<keyword evidence="6" id="KW-1185">Reference proteome</keyword>
<keyword evidence="3" id="KW-0012">Acyltransferase</keyword>
<evidence type="ECO:0000256" key="3">
    <source>
        <dbReference type="ARBA" id="ARBA00023315"/>
    </source>
</evidence>
<evidence type="ECO:0000256" key="1">
    <source>
        <dbReference type="ARBA" id="ARBA00009342"/>
    </source>
</evidence>
<proteinExistence type="inferred from homology"/>
<dbReference type="GO" id="GO:0008080">
    <property type="term" value="F:N-acetyltransferase activity"/>
    <property type="evidence" value="ECO:0007669"/>
    <property type="project" value="InterPro"/>
</dbReference>
<accession>A0AAV1HYC6</accession>
<comment type="similarity">
    <text evidence="1">Belongs to the acetyltransferase family. GNAT subfamily.</text>
</comment>
<organism evidence="5 6">
    <name type="scientific">Coccomyxa viridis</name>
    <dbReference type="NCBI Taxonomy" id="1274662"/>
    <lineage>
        <taxon>Eukaryota</taxon>
        <taxon>Viridiplantae</taxon>
        <taxon>Chlorophyta</taxon>
        <taxon>core chlorophytes</taxon>
        <taxon>Trebouxiophyceae</taxon>
        <taxon>Trebouxiophyceae incertae sedis</taxon>
        <taxon>Coccomyxaceae</taxon>
        <taxon>Coccomyxa</taxon>
    </lineage>
</organism>
<evidence type="ECO:0000313" key="5">
    <source>
        <dbReference type="EMBL" id="CAK0746917.1"/>
    </source>
</evidence>
<sequence>MRPYLRQFVEKYHTWMEDPVLRELTASEPLTLEAGGVHYAGELGQRREEYESSINDATNNSDAGLMLTCIRKCTFILFDRSLPSGLQSMPFALEKHHIIMIAEPGSRRKGIAKEALQLMMSHGHSQLGIERFVAKIAVDNSPSRHLFEALGFQESHYSKLPIGSSL</sequence>
<dbReference type="InterPro" id="IPR000182">
    <property type="entry name" value="GNAT_dom"/>
</dbReference>
<evidence type="ECO:0000256" key="2">
    <source>
        <dbReference type="ARBA" id="ARBA00022679"/>
    </source>
</evidence>
<dbReference type="PANTHER" id="PTHR13256:SF16">
    <property type="entry name" value="ALPHA_BETA-TUBULIN-N-ACETYLTRANSFERASE 9"/>
    <property type="match status" value="1"/>
</dbReference>
<dbReference type="PROSITE" id="PS51186">
    <property type="entry name" value="GNAT"/>
    <property type="match status" value="1"/>
</dbReference>
<gene>
    <name evidence="5" type="ORF">CVIRNUC_001728</name>
</gene>
<feature type="domain" description="N-acetyltransferase" evidence="4">
    <location>
        <begin position="19"/>
        <end position="166"/>
    </location>
</feature>
<dbReference type="Gene3D" id="3.40.630.30">
    <property type="match status" value="1"/>
</dbReference>
<dbReference type="Proteomes" id="UP001314263">
    <property type="component" value="Unassembled WGS sequence"/>
</dbReference>
<dbReference type="PANTHER" id="PTHR13256">
    <property type="entry name" value="N-ACETYLTRANSFERASE 9"/>
    <property type="match status" value="1"/>
</dbReference>
<dbReference type="Pfam" id="PF13302">
    <property type="entry name" value="Acetyltransf_3"/>
    <property type="match status" value="1"/>
</dbReference>
<evidence type="ECO:0000259" key="4">
    <source>
        <dbReference type="PROSITE" id="PS51186"/>
    </source>
</evidence>
<comment type="caution">
    <text evidence="5">The sequence shown here is derived from an EMBL/GenBank/DDBJ whole genome shotgun (WGS) entry which is preliminary data.</text>
</comment>
<protein>
    <recommendedName>
        <fullName evidence="4">N-acetyltransferase domain-containing protein</fullName>
    </recommendedName>
</protein>
<dbReference type="AlphaFoldDB" id="A0AAV1HYC6"/>
<dbReference type="EMBL" id="CAUYUE010000002">
    <property type="protein sequence ID" value="CAK0746917.1"/>
    <property type="molecule type" value="Genomic_DNA"/>
</dbReference>
<dbReference type="InterPro" id="IPR039135">
    <property type="entry name" value="NAT9-like"/>
</dbReference>
<reference evidence="5 6" key="1">
    <citation type="submission" date="2023-10" db="EMBL/GenBank/DDBJ databases">
        <authorList>
            <person name="Maclean D."/>
            <person name="Macfadyen A."/>
        </authorList>
    </citation>
    <scope>NUCLEOTIDE SEQUENCE [LARGE SCALE GENOMIC DNA]</scope>
</reference>